<reference evidence="2 3" key="1">
    <citation type="journal article" date="2019" name="Philos. Trans. R. Soc. Lond., B, Biol. Sci.">
        <title>Ant behaviour and brain gene expression of defending hosts depend on the ecological success of the intruding social parasite.</title>
        <authorList>
            <person name="Kaur R."/>
            <person name="Stoldt M."/>
            <person name="Jongepier E."/>
            <person name="Feldmeyer B."/>
            <person name="Menzel F."/>
            <person name="Bornberg-Bauer E."/>
            <person name="Foitzik S."/>
        </authorList>
    </citation>
    <scope>NUCLEOTIDE SEQUENCE [LARGE SCALE GENOMIC DNA]</scope>
    <source>
        <tissue evidence="2">Whole body</tissue>
    </source>
</reference>
<protein>
    <submittedName>
        <fullName evidence="2">Uncharacterized protein</fullName>
    </submittedName>
</protein>
<feature type="compositionally biased region" description="Polar residues" evidence="1">
    <location>
        <begin position="113"/>
        <end position="122"/>
    </location>
</feature>
<evidence type="ECO:0000256" key="1">
    <source>
        <dbReference type="SAM" id="MobiDB-lite"/>
    </source>
</evidence>
<feature type="compositionally biased region" description="Basic residues" evidence="1">
    <location>
        <begin position="159"/>
        <end position="170"/>
    </location>
</feature>
<feature type="compositionally biased region" description="Basic and acidic residues" evidence="1">
    <location>
        <begin position="126"/>
        <end position="151"/>
    </location>
</feature>
<organism evidence="2 3">
    <name type="scientific">Temnothorax longispinosus</name>
    <dbReference type="NCBI Taxonomy" id="300112"/>
    <lineage>
        <taxon>Eukaryota</taxon>
        <taxon>Metazoa</taxon>
        <taxon>Ecdysozoa</taxon>
        <taxon>Arthropoda</taxon>
        <taxon>Hexapoda</taxon>
        <taxon>Insecta</taxon>
        <taxon>Pterygota</taxon>
        <taxon>Neoptera</taxon>
        <taxon>Endopterygota</taxon>
        <taxon>Hymenoptera</taxon>
        <taxon>Apocrita</taxon>
        <taxon>Aculeata</taxon>
        <taxon>Formicoidea</taxon>
        <taxon>Formicidae</taxon>
        <taxon>Myrmicinae</taxon>
        <taxon>Temnothorax</taxon>
    </lineage>
</organism>
<evidence type="ECO:0000313" key="3">
    <source>
        <dbReference type="Proteomes" id="UP000310200"/>
    </source>
</evidence>
<gene>
    <name evidence="2" type="ORF">DBV15_03645</name>
</gene>
<comment type="caution">
    <text evidence="2">The sequence shown here is derived from an EMBL/GenBank/DDBJ whole genome shotgun (WGS) entry which is preliminary data.</text>
</comment>
<dbReference type="AlphaFoldDB" id="A0A4S2KF44"/>
<sequence length="170" mass="19708">MCHVDHTRLRRHPVIFHLVIFHSGHDRERYNARILAAFCYGQQSRNVGVARARRSRTGERDSSKFQRSGPDNSGADKQNKRRPDIRRRREHERERDPIALQFHPASIPRGNPSGETKASNATVGREFGREFVGAREHERASSSDIIRRDFCHPLPRNSNPRRRGKRSGTR</sequence>
<dbReference type="EMBL" id="QBLH01002887">
    <property type="protein sequence ID" value="TGZ46407.1"/>
    <property type="molecule type" value="Genomic_DNA"/>
</dbReference>
<proteinExistence type="predicted"/>
<name>A0A4S2KF44_9HYME</name>
<dbReference type="Proteomes" id="UP000310200">
    <property type="component" value="Unassembled WGS sequence"/>
</dbReference>
<keyword evidence="3" id="KW-1185">Reference proteome</keyword>
<evidence type="ECO:0000313" key="2">
    <source>
        <dbReference type="EMBL" id="TGZ46407.1"/>
    </source>
</evidence>
<feature type="region of interest" description="Disordered" evidence="1">
    <location>
        <begin position="46"/>
        <end position="170"/>
    </location>
</feature>
<accession>A0A4S2KF44</accession>